<dbReference type="OrthoDB" id="9799110at2"/>
<dbReference type="PANTHER" id="PTHR21499:SF3">
    <property type="entry name" value="ASPARTOKINASE"/>
    <property type="match status" value="1"/>
</dbReference>
<dbReference type="RefSeq" id="WP_024268408.1">
    <property type="nucleotide sequence ID" value="NC_023035.1"/>
</dbReference>
<dbReference type="CDD" id="cd04910">
    <property type="entry name" value="ACT_AK-Ectoine_1"/>
    <property type="match status" value="1"/>
</dbReference>
<dbReference type="SUPFAM" id="SSF53633">
    <property type="entry name" value="Carbamate kinase-like"/>
    <property type="match status" value="1"/>
</dbReference>
<dbReference type="GO" id="GO:0009090">
    <property type="term" value="P:homoserine biosynthetic process"/>
    <property type="evidence" value="ECO:0007669"/>
    <property type="project" value="TreeGrafter"/>
</dbReference>
<dbReference type="GO" id="GO:0005829">
    <property type="term" value="C:cytosol"/>
    <property type="evidence" value="ECO:0007669"/>
    <property type="project" value="TreeGrafter"/>
</dbReference>
<comment type="similarity">
    <text evidence="1">Belongs to the aspartokinase family.</text>
</comment>
<reference evidence="11 12" key="1">
    <citation type="journal article" date="2015" name="Stand. Genomic Sci.">
        <title>Complete genome sequence and description of Salinispira pacifica gen. nov., sp. nov., a novel spirochaete isolated form a hypersaline microbial mat.</title>
        <authorList>
            <person name="Ben Hania W."/>
            <person name="Joseph M."/>
            <person name="Schumann P."/>
            <person name="Bunk B."/>
            <person name="Fiebig A."/>
            <person name="Sproer C."/>
            <person name="Klenk H.P."/>
            <person name="Fardeau M.L."/>
            <person name="Spring S."/>
        </authorList>
    </citation>
    <scope>NUCLEOTIDE SEQUENCE [LARGE SCALE GENOMIC DNA]</scope>
    <source>
        <strain evidence="11 12">L21-RPul-D2</strain>
    </source>
</reference>
<dbReference type="eggNOG" id="COG0527">
    <property type="taxonomic scope" value="Bacteria"/>
</dbReference>
<evidence type="ECO:0000256" key="3">
    <source>
        <dbReference type="ARBA" id="ARBA00022679"/>
    </source>
</evidence>
<feature type="domain" description="Aspartate/glutamate/uridylate kinase" evidence="9">
    <location>
        <begin position="28"/>
        <end position="322"/>
    </location>
</feature>
<comment type="catalytic activity">
    <reaction evidence="7">
        <text>L-aspartate + ATP = 4-phospho-L-aspartate + ADP</text>
        <dbReference type="Rhea" id="RHEA:23776"/>
        <dbReference type="ChEBI" id="CHEBI:29991"/>
        <dbReference type="ChEBI" id="CHEBI:30616"/>
        <dbReference type="ChEBI" id="CHEBI:57535"/>
        <dbReference type="ChEBI" id="CHEBI:456216"/>
        <dbReference type="EC" id="2.7.2.4"/>
    </reaction>
</comment>
<dbReference type="NCBIfam" id="NF006614">
    <property type="entry name" value="PRK09181.1"/>
    <property type="match status" value="1"/>
</dbReference>
<keyword evidence="12" id="KW-1185">Reference proteome</keyword>
<dbReference type="Gene3D" id="3.30.2130.10">
    <property type="entry name" value="VC0802-like"/>
    <property type="match status" value="1"/>
</dbReference>
<dbReference type="Gene3D" id="3.40.1160.10">
    <property type="entry name" value="Acetylglutamate kinase-like"/>
    <property type="match status" value="1"/>
</dbReference>
<dbReference type="AlphaFoldDB" id="V5WIZ4"/>
<dbReference type="Pfam" id="PF22468">
    <property type="entry name" value="ACT_9"/>
    <property type="match status" value="1"/>
</dbReference>
<sequence>MKEIQIQSLQDTPSSESDQASGNRGVHTVEKIGGTSMSNYAAVRDNIVKKPASGDSLYQRILVVSAYGGITDKLLEHKKNGKPGIFSLFANSTGEDSWHQAFRELKILLYRINKNFFGEGELLEEANRFIDARLASASGCLTDLDRLCRHGHFSLDEHLSTVREMLASIGEAHSAWNMAALLRRDGVNARFVDLTGWQTSSHIPLDERIIQAFSPVDLETELPIATGYAHSENGLMATFDRGYSEMTFSRIAVLTGAREAVIHKEFHLSSADPKLVGEENAVPIGRTNYDVADHLANLGMEAIHPKAAKGLRKKNIPLRVKNTFEPEHTGTLITTDYSSDSPMVEIIAGRRGVYALEVFDQEMAGNVGRYEQEILNLIKKMRIYTVAKDINANTVTHYLAASLKVVKRIRSVIEEMFPEAEVDQKKVSIVSVIGTDMSEAGMLSQSVRSLAESNINVLSVHQSMRQVEMRFVIAEDDFDQAVKSLHSRLVEVHDHGRAITLAQ</sequence>
<keyword evidence="3 11" id="KW-0808">Transferase</keyword>
<dbReference type="SUPFAM" id="SSF55021">
    <property type="entry name" value="ACT-like"/>
    <property type="match status" value="1"/>
</dbReference>
<dbReference type="InterPro" id="IPR036393">
    <property type="entry name" value="AceGlu_kinase-like_sf"/>
</dbReference>
<evidence type="ECO:0000256" key="8">
    <source>
        <dbReference type="SAM" id="MobiDB-lite"/>
    </source>
</evidence>
<feature type="region of interest" description="Disordered" evidence="8">
    <location>
        <begin position="1"/>
        <end position="25"/>
    </location>
</feature>
<dbReference type="GO" id="GO:0009089">
    <property type="term" value="P:lysine biosynthetic process via diaminopimelate"/>
    <property type="evidence" value="ECO:0007669"/>
    <property type="project" value="TreeGrafter"/>
</dbReference>
<evidence type="ECO:0000256" key="2">
    <source>
        <dbReference type="ARBA" id="ARBA00013059"/>
    </source>
</evidence>
<feature type="domain" description="Aspartokinase ACT" evidence="10">
    <location>
        <begin position="430"/>
        <end position="488"/>
    </location>
</feature>
<dbReference type="PANTHER" id="PTHR21499">
    <property type="entry name" value="ASPARTATE KINASE"/>
    <property type="match status" value="1"/>
</dbReference>
<organism evidence="11 12">
    <name type="scientific">Salinispira pacifica</name>
    <dbReference type="NCBI Taxonomy" id="1307761"/>
    <lineage>
        <taxon>Bacteria</taxon>
        <taxon>Pseudomonadati</taxon>
        <taxon>Spirochaetota</taxon>
        <taxon>Spirochaetia</taxon>
        <taxon>Spirochaetales</taxon>
        <taxon>Spirochaetaceae</taxon>
        <taxon>Salinispira</taxon>
    </lineage>
</organism>
<dbReference type="EMBL" id="CP006939">
    <property type="protein sequence ID" value="AHC15504.1"/>
    <property type="molecule type" value="Genomic_DNA"/>
</dbReference>
<dbReference type="EC" id="2.7.2.4" evidence="2"/>
<keyword evidence="5 11" id="KW-0418">Kinase</keyword>
<dbReference type="HOGENOM" id="CLU_047213_0_0_12"/>
<dbReference type="GO" id="GO:0005524">
    <property type="term" value="F:ATP binding"/>
    <property type="evidence" value="ECO:0007669"/>
    <property type="project" value="UniProtKB-KW"/>
</dbReference>
<evidence type="ECO:0000313" key="12">
    <source>
        <dbReference type="Proteomes" id="UP000018680"/>
    </source>
</evidence>
<dbReference type="Pfam" id="PF00696">
    <property type="entry name" value="AA_kinase"/>
    <property type="match status" value="1"/>
</dbReference>
<protein>
    <recommendedName>
        <fullName evidence="2">aspartate kinase</fullName>
        <ecNumber evidence="2">2.7.2.4</ecNumber>
    </recommendedName>
</protein>
<dbReference type="STRING" id="1307761.L21SP2_2137"/>
<keyword evidence="4" id="KW-0547">Nucleotide-binding</keyword>
<feature type="compositionally biased region" description="Polar residues" evidence="8">
    <location>
        <begin position="1"/>
        <end position="22"/>
    </location>
</feature>
<accession>V5WIZ4</accession>
<name>V5WIZ4_9SPIO</name>
<gene>
    <name evidence="11" type="ORF">L21SP2_2137</name>
</gene>
<dbReference type="InterPro" id="IPR001048">
    <property type="entry name" value="Asp/Glu/Uridylate_kinase"/>
</dbReference>
<dbReference type="InterPro" id="IPR054352">
    <property type="entry name" value="ACT_Aspartokinase"/>
</dbReference>
<dbReference type="PATRIC" id="fig|1307761.3.peg.2131"/>
<evidence type="ECO:0000313" key="11">
    <source>
        <dbReference type="EMBL" id="AHC15504.1"/>
    </source>
</evidence>
<dbReference type="GO" id="GO:0004072">
    <property type="term" value="F:aspartate kinase activity"/>
    <property type="evidence" value="ECO:0007669"/>
    <property type="project" value="UniProtKB-EC"/>
</dbReference>
<dbReference type="Proteomes" id="UP000018680">
    <property type="component" value="Chromosome"/>
</dbReference>
<evidence type="ECO:0000259" key="10">
    <source>
        <dbReference type="Pfam" id="PF22468"/>
    </source>
</evidence>
<evidence type="ECO:0000256" key="7">
    <source>
        <dbReference type="ARBA" id="ARBA00047872"/>
    </source>
</evidence>
<evidence type="ECO:0000256" key="5">
    <source>
        <dbReference type="ARBA" id="ARBA00022777"/>
    </source>
</evidence>
<keyword evidence="6" id="KW-0067">ATP-binding</keyword>
<evidence type="ECO:0000256" key="1">
    <source>
        <dbReference type="ARBA" id="ARBA00010122"/>
    </source>
</evidence>
<evidence type="ECO:0000259" key="9">
    <source>
        <dbReference type="Pfam" id="PF00696"/>
    </source>
</evidence>
<proteinExistence type="inferred from homology"/>
<evidence type="ECO:0000256" key="6">
    <source>
        <dbReference type="ARBA" id="ARBA00022840"/>
    </source>
</evidence>
<dbReference type="InterPro" id="IPR045865">
    <property type="entry name" value="ACT-like_dom_sf"/>
</dbReference>
<dbReference type="KEGG" id="slr:L21SP2_2137"/>
<evidence type="ECO:0000256" key="4">
    <source>
        <dbReference type="ARBA" id="ARBA00022741"/>
    </source>
</evidence>